<accession>A0A1B7XEP3</accession>
<keyword evidence="2" id="KW-1185">Reference proteome</keyword>
<name>A0A1B7XEP3_9BACT</name>
<reference evidence="1 2" key="1">
    <citation type="submission" date="2015-01" db="EMBL/GenBank/DDBJ databases">
        <title>Desulfovibrio sp. JC271 draft genome sequence.</title>
        <authorList>
            <person name="Shivani Y."/>
            <person name="Subhash Y."/>
            <person name="Sasikala C."/>
            <person name="Ramana C.V."/>
        </authorList>
    </citation>
    <scope>NUCLEOTIDE SEQUENCE [LARGE SCALE GENOMIC DNA]</scope>
    <source>
        <strain evidence="1 2">JC271</strain>
    </source>
</reference>
<dbReference type="EMBL" id="JXMS01000009">
    <property type="protein sequence ID" value="OBQ52658.1"/>
    <property type="molecule type" value="Genomic_DNA"/>
</dbReference>
<organism evidence="1 2">
    <name type="scientific">Halodesulfovibrio spirochaetisodalis</name>
    <dbReference type="NCBI Taxonomy" id="1560234"/>
    <lineage>
        <taxon>Bacteria</taxon>
        <taxon>Pseudomonadati</taxon>
        <taxon>Thermodesulfobacteriota</taxon>
        <taxon>Desulfovibrionia</taxon>
        <taxon>Desulfovibrionales</taxon>
        <taxon>Desulfovibrionaceae</taxon>
        <taxon>Halodesulfovibrio</taxon>
    </lineage>
</organism>
<dbReference type="RefSeq" id="WP_066853856.1">
    <property type="nucleotide sequence ID" value="NZ_JXMS01000009.1"/>
</dbReference>
<dbReference type="PATRIC" id="fig|1560234.3.peg.3317"/>
<evidence type="ECO:0000313" key="2">
    <source>
        <dbReference type="Proteomes" id="UP000091979"/>
    </source>
</evidence>
<evidence type="ECO:0000313" key="1">
    <source>
        <dbReference type="EMBL" id="OBQ52658.1"/>
    </source>
</evidence>
<dbReference type="Proteomes" id="UP000091979">
    <property type="component" value="Unassembled WGS sequence"/>
</dbReference>
<protein>
    <submittedName>
        <fullName evidence="1">Uncharacterized protein</fullName>
    </submittedName>
</protein>
<dbReference type="AlphaFoldDB" id="A0A1B7XEP3"/>
<proteinExistence type="predicted"/>
<dbReference type="OrthoDB" id="5460830at2"/>
<gene>
    <name evidence="1" type="ORF">SP90_06705</name>
</gene>
<sequence length="300" mass="35047">MKITVEIGNSNQRKDIVDELGIIGEAAQHATMAFRIQEIIVPENFDAKVNELQGTNDFRSIPGAEPVARSIFHEKGYYLLFHPNLFTKHYDNQVRFSIYWHEFTLIVNKGRFPVLTRHKLDRYANYFMNLYQLFDQYDAARKSFEFRDAIVKNALETELSETARNDLETSLMGNLSLINNKAEYHDWIKFQQQEFTTHKNISQFLSQIQGKISQLSFSIIFAYATMDHYEYLREKEQLISEAPMLDNNTRVLLEYFRLKYDEGSPDLSDGVDIMEAFWANFGIRFVDGAQSLQCEIVPLD</sequence>
<comment type="caution">
    <text evidence="1">The sequence shown here is derived from an EMBL/GenBank/DDBJ whole genome shotgun (WGS) entry which is preliminary data.</text>
</comment>